<evidence type="ECO:0000313" key="2">
    <source>
        <dbReference type="EMBL" id="CUV56914.1"/>
    </source>
</evidence>
<proteinExistence type="predicted"/>
<organism evidence="2">
    <name type="scientific">Ralstonia solanacearum</name>
    <name type="common">Pseudomonas solanacearum</name>
    <dbReference type="NCBI Taxonomy" id="305"/>
    <lineage>
        <taxon>Bacteria</taxon>
        <taxon>Pseudomonadati</taxon>
        <taxon>Pseudomonadota</taxon>
        <taxon>Betaproteobacteria</taxon>
        <taxon>Burkholderiales</taxon>
        <taxon>Burkholderiaceae</taxon>
        <taxon>Ralstonia</taxon>
        <taxon>Ralstonia solanacearum species complex</taxon>
    </lineage>
</organism>
<sequence length="22" mass="2562">MIPGVQGGINIAWEWGFHKRQH</sequence>
<dbReference type="EMBL" id="LN899820">
    <property type="protein sequence ID" value="CUV56914.1"/>
    <property type="molecule type" value="Genomic_DNA"/>
</dbReference>
<name>A0A0S4WZ87_RALSL</name>
<dbReference type="EMBL" id="LN899825">
    <property type="protein sequence ID" value="CUV34556.1"/>
    <property type="molecule type" value="Genomic_DNA"/>
</dbReference>
<protein>
    <submittedName>
        <fullName evidence="2">Uncharacterized protein</fullName>
    </submittedName>
</protein>
<dbReference type="AlphaFoldDB" id="A0A0S4WZ87"/>
<evidence type="ECO:0000313" key="1">
    <source>
        <dbReference type="EMBL" id="CUV34556.1"/>
    </source>
</evidence>
<gene>
    <name evidence="2" type="ORF">RUN215_v1_1010025</name>
    <name evidence="1" type="ORF">TD1301_v1_960026</name>
</gene>
<accession>A0A0S4WZ87</accession>
<reference evidence="2" key="1">
    <citation type="submission" date="2015-10" db="EMBL/GenBank/DDBJ databases">
        <authorList>
            <person name="Gilbert D.G."/>
        </authorList>
    </citation>
    <scope>NUCLEOTIDE SEQUENCE</scope>
    <source>
        <strain evidence="2">Phyl III-seqv23</strain>
    </source>
</reference>